<keyword evidence="4 12" id="KW-1133">Transmembrane helix</keyword>
<evidence type="ECO:0000256" key="6">
    <source>
        <dbReference type="ARBA" id="ARBA00023136"/>
    </source>
</evidence>
<dbReference type="PANTHER" id="PTHR46106">
    <property type="entry name" value="IA-2 PROTEIN TYROSINE PHOSPHATASE, ISOFORM C"/>
    <property type="match status" value="1"/>
</dbReference>
<dbReference type="EMBL" id="VXIV02000987">
    <property type="protein sequence ID" value="KAF6034841.1"/>
    <property type="molecule type" value="Genomic_DNA"/>
</dbReference>
<dbReference type="PROSITE" id="PS50056">
    <property type="entry name" value="TYR_PHOSPHATASE_2"/>
    <property type="match status" value="1"/>
</dbReference>
<dbReference type="Gene3D" id="3.30.70.2470">
    <property type="entry name" value="Protein-tyrosine phosphatase receptor IA-2 ectodomain"/>
    <property type="match status" value="1"/>
</dbReference>
<keyword evidence="16" id="KW-1185">Reference proteome</keyword>
<keyword evidence="9" id="KW-0968">Cytoplasmic vesicle</keyword>
<dbReference type="PANTHER" id="PTHR46106:SF4">
    <property type="entry name" value="IA-2 PROTEIN TYROSINE PHOSPHATASE, ISOFORM C"/>
    <property type="match status" value="1"/>
</dbReference>
<dbReference type="InterPro" id="IPR029021">
    <property type="entry name" value="Prot-tyrosine_phosphatase-like"/>
</dbReference>
<accession>A0A7J7KAG0</accession>
<keyword evidence="2 12" id="KW-0812">Transmembrane</keyword>
<gene>
    <name evidence="15" type="ORF">EB796_006851</name>
</gene>
<keyword evidence="7" id="KW-0675">Receptor</keyword>
<dbReference type="GO" id="GO:0030658">
    <property type="term" value="C:transport vesicle membrane"/>
    <property type="evidence" value="ECO:0007669"/>
    <property type="project" value="UniProtKB-SubCell"/>
</dbReference>
<evidence type="ECO:0000256" key="9">
    <source>
        <dbReference type="ARBA" id="ARBA00023329"/>
    </source>
</evidence>
<dbReference type="InterPro" id="IPR003595">
    <property type="entry name" value="Tyr_Pase_cat"/>
</dbReference>
<feature type="transmembrane region" description="Helical" evidence="12">
    <location>
        <begin position="543"/>
        <end position="563"/>
    </location>
</feature>
<feature type="transmembrane region" description="Helical" evidence="12">
    <location>
        <begin position="901"/>
        <end position="924"/>
    </location>
</feature>
<name>A0A7J7KAG0_BUGNE</name>
<evidence type="ECO:0000256" key="7">
    <source>
        <dbReference type="ARBA" id="ARBA00023170"/>
    </source>
</evidence>
<keyword evidence="3" id="KW-0732">Signal</keyword>
<comment type="caution">
    <text evidence="15">The sequence shown here is derived from an EMBL/GenBank/DDBJ whole genome shotgun (WGS) entry which is preliminary data.</text>
</comment>
<evidence type="ECO:0000259" key="13">
    <source>
        <dbReference type="PROSITE" id="PS50055"/>
    </source>
</evidence>
<evidence type="ECO:0000256" key="4">
    <source>
        <dbReference type="ARBA" id="ARBA00022989"/>
    </source>
</evidence>
<dbReference type="OrthoDB" id="9880441at2759"/>
<feature type="compositionally biased region" description="Polar residues" evidence="11">
    <location>
        <begin position="294"/>
        <end position="330"/>
    </location>
</feature>
<feature type="domain" description="Tyrosine specific protein phosphatases" evidence="14">
    <location>
        <begin position="853"/>
        <end position="893"/>
    </location>
</feature>
<dbReference type="PRINTS" id="PR00700">
    <property type="entry name" value="PRTYPHPHTASE"/>
</dbReference>
<evidence type="ECO:0000256" key="8">
    <source>
        <dbReference type="ARBA" id="ARBA00023180"/>
    </source>
</evidence>
<evidence type="ECO:0000313" key="16">
    <source>
        <dbReference type="Proteomes" id="UP000593567"/>
    </source>
</evidence>
<dbReference type="GO" id="GO:0045202">
    <property type="term" value="C:synapse"/>
    <property type="evidence" value="ECO:0007669"/>
    <property type="project" value="UniProtKB-SubCell"/>
</dbReference>
<dbReference type="InterPro" id="IPR021613">
    <property type="entry name" value="Receptor_IA-2_dom"/>
</dbReference>
<evidence type="ECO:0000256" key="3">
    <source>
        <dbReference type="ARBA" id="ARBA00022729"/>
    </source>
</evidence>
<keyword evidence="5" id="KW-0770">Synapse</keyword>
<dbReference type="GO" id="GO:0030141">
    <property type="term" value="C:secretory granule"/>
    <property type="evidence" value="ECO:0007669"/>
    <property type="project" value="InterPro"/>
</dbReference>
<evidence type="ECO:0000256" key="12">
    <source>
        <dbReference type="SAM" id="Phobius"/>
    </source>
</evidence>
<feature type="region of interest" description="Disordered" evidence="11">
    <location>
        <begin position="294"/>
        <end position="335"/>
    </location>
</feature>
<dbReference type="GO" id="GO:0004725">
    <property type="term" value="F:protein tyrosine phosphatase activity"/>
    <property type="evidence" value="ECO:0007669"/>
    <property type="project" value="InterPro"/>
</dbReference>
<keyword evidence="8" id="KW-0325">Glycoprotein</keyword>
<comment type="subcellular location">
    <subcellularLocation>
        <location evidence="1">Cytoplasmic vesicle</location>
        <location evidence="1">Secretory vesicle membrane</location>
        <topology evidence="1">Single-pass type I membrane protein</topology>
    </subcellularLocation>
    <subcellularLocation>
        <location evidence="10">Synapse</location>
    </subcellularLocation>
</comment>
<sequence length="933" mass="104085">MGVGLICSLYVDISFRMIVMAMLVEWLTVEMEPLFLLALALTATVAVGNSPHRPMTIYGCQYNPSICSKYEVCVEDNLFGTCQNLLSESRILQFRASDELKKVLEFSLKSLLKLGYGWGDPYTQCIIGGLLESYELYTDPDLTACDRVEKARLASQYYTNSKLNTGNKQTSYHDNMNVYNSRPATTDTPFYLLKDTTTLSNEDFLSKLSLSDLRALEKYLSLTLSIPSVQNGGTTAKTISAAGSEAKRGLSEVDYWLLEQLTSGLITVDDLSTSQIKRLKTYLQSVLYKTGSKAVTTSTVSEQEPTTPNASKQERTTPGVSEQERTTPTVSAHEDTTKIEGQVKSAEELKKEAEIIDILQMFTAESMSNGRDRPDKTPGGNILGQTISDHMKQIQDTEVQGEVDKKSGTGIVQVSSKAPEVRGLSAAASLDVIDTSYVYINVDRTMTLQAALDLVLYIADELDINRVMLGDVGVEGKHITFQVGSGSTYNSTQLATSIQEDLADKIKDKYGVHVLSTGIGHSKNELQISPVGKVLSPSDSTTIAVVVTVTVILCVVVIMLITWRCMYSKWHHSLGKFDSLSTTIKGESTQDSYEDLCRQRMQTTNDGSAVPAPSDSELDRVSPLKSKSDMSGAHAERLRSPRSSTSSWSEEPVNLAMDISTGHTILNYMESHLKNSKKLDEEWTALESYVPDRCDVESGKLHPSKNRYPTILPYDHNRVKLGHIDENNDDYINASFVADHDRRSPAYVVTQGPLQSTVGQFWQMVWEQDCTSIVMLTSLAEENKTVCYQYWPSDGREVYGKNFEVMLVSEHSWCETYLVRNMYLKNLSTNQTRTVTQFHFLSWPISSVPEDCKDFLDFRRKVNKSYRGKTSPTLVCCSDGSGRSGTYVLLDNIINRIHKGLYSWSCSLSSLLAFHWLLVLLFILHRDCYIISD</sequence>
<proteinExistence type="predicted"/>
<evidence type="ECO:0000313" key="15">
    <source>
        <dbReference type="EMBL" id="KAF6034841.1"/>
    </source>
</evidence>
<evidence type="ECO:0000256" key="1">
    <source>
        <dbReference type="ARBA" id="ARBA00004212"/>
    </source>
</evidence>
<feature type="compositionally biased region" description="Basic and acidic residues" evidence="11">
    <location>
        <begin position="617"/>
        <end position="639"/>
    </location>
</feature>
<dbReference type="Gene3D" id="3.90.190.10">
    <property type="entry name" value="Protein tyrosine phosphatase superfamily"/>
    <property type="match status" value="1"/>
</dbReference>
<dbReference type="Pfam" id="PF00102">
    <property type="entry name" value="Y_phosphatase"/>
    <property type="match status" value="1"/>
</dbReference>
<evidence type="ECO:0000256" key="11">
    <source>
        <dbReference type="SAM" id="MobiDB-lite"/>
    </source>
</evidence>
<dbReference type="SMART" id="SM00194">
    <property type="entry name" value="PTPc"/>
    <property type="match status" value="1"/>
</dbReference>
<dbReference type="Proteomes" id="UP000593567">
    <property type="component" value="Unassembled WGS sequence"/>
</dbReference>
<evidence type="ECO:0000256" key="5">
    <source>
        <dbReference type="ARBA" id="ARBA00023018"/>
    </source>
</evidence>
<dbReference type="SMART" id="SM00404">
    <property type="entry name" value="PTPc_motif"/>
    <property type="match status" value="1"/>
</dbReference>
<dbReference type="PROSITE" id="PS50055">
    <property type="entry name" value="TYR_PHOSPHATASE_PTP"/>
    <property type="match status" value="1"/>
</dbReference>
<feature type="region of interest" description="Disordered" evidence="11">
    <location>
        <begin position="604"/>
        <end position="650"/>
    </location>
</feature>
<evidence type="ECO:0000256" key="10">
    <source>
        <dbReference type="ARBA" id="ARBA00034103"/>
    </source>
</evidence>
<dbReference type="Pfam" id="PF11548">
    <property type="entry name" value="Receptor_IA-2"/>
    <property type="match status" value="1"/>
</dbReference>
<feature type="compositionally biased region" description="Low complexity" evidence="11">
    <location>
        <begin position="641"/>
        <end position="650"/>
    </location>
</feature>
<feature type="domain" description="Tyrosine-protein phosphatase" evidence="13">
    <location>
        <begin position="679"/>
        <end position="899"/>
    </location>
</feature>
<dbReference type="InterPro" id="IPR033522">
    <property type="entry name" value="IA-2/IA-2_beta"/>
</dbReference>
<dbReference type="InterPro" id="IPR000242">
    <property type="entry name" value="PTP_cat"/>
</dbReference>
<dbReference type="InterPro" id="IPR038112">
    <property type="entry name" value="Receptor_IA-2_ectodomain_sf"/>
</dbReference>
<evidence type="ECO:0000256" key="2">
    <source>
        <dbReference type="ARBA" id="ARBA00022692"/>
    </source>
</evidence>
<keyword evidence="6 12" id="KW-0472">Membrane</keyword>
<protein>
    <submittedName>
        <fullName evidence="15">PTPRN2</fullName>
    </submittedName>
</protein>
<organism evidence="15 16">
    <name type="scientific">Bugula neritina</name>
    <name type="common">Brown bryozoan</name>
    <name type="synonym">Sertularia neritina</name>
    <dbReference type="NCBI Taxonomy" id="10212"/>
    <lineage>
        <taxon>Eukaryota</taxon>
        <taxon>Metazoa</taxon>
        <taxon>Spiralia</taxon>
        <taxon>Lophotrochozoa</taxon>
        <taxon>Bryozoa</taxon>
        <taxon>Gymnolaemata</taxon>
        <taxon>Cheilostomatida</taxon>
        <taxon>Flustrina</taxon>
        <taxon>Buguloidea</taxon>
        <taxon>Bugulidae</taxon>
        <taxon>Bugula</taxon>
    </lineage>
</organism>
<dbReference type="SUPFAM" id="SSF52799">
    <property type="entry name" value="(Phosphotyrosine protein) phosphatases II"/>
    <property type="match status" value="1"/>
</dbReference>
<dbReference type="InterPro" id="IPR000387">
    <property type="entry name" value="Tyr_Pase_dom"/>
</dbReference>
<dbReference type="AlphaFoldDB" id="A0A7J7KAG0"/>
<evidence type="ECO:0000259" key="14">
    <source>
        <dbReference type="PROSITE" id="PS50056"/>
    </source>
</evidence>
<reference evidence="15" key="1">
    <citation type="submission" date="2020-06" db="EMBL/GenBank/DDBJ databases">
        <title>Draft genome of Bugula neritina, a colonial animal packing powerful symbionts and potential medicines.</title>
        <authorList>
            <person name="Rayko M."/>
        </authorList>
    </citation>
    <scope>NUCLEOTIDE SEQUENCE [LARGE SCALE GENOMIC DNA]</scope>
    <source>
        <strain evidence="15">Kwan_BN1</strain>
    </source>
</reference>
<dbReference type="GO" id="GO:0051046">
    <property type="term" value="P:regulation of secretion"/>
    <property type="evidence" value="ECO:0007669"/>
    <property type="project" value="TreeGrafter"/>
</dbReference>